<evidence type="ECO:0000256" key="2">
    <source>
        <dbReference type="ARBA" id="ARBA00022448"/>
    </source>
</evidence>
<keyword evidence="8 10" id="KW-0472">Membrane</keyword>
<feature type="transmembrane region" description="Helical" evidence="10">
    <location>
        <begin position="304"/>
        <end position="327"/>
    </location>
</feature>
<evidence type="ECO:0000256" key="9">
    <source>
        <dbReference type="ARBA" id="ARBA00024202"/>
    </source>
</evidence>
<reference evidence="12" key="1">
    <citation type="submission" date="2021-04" db="EMBL/GenBank/DDBJ databases">
        <title>Genome seq and assembly of Bacillus sp.</title>
        <authorList>
            <person name="Chhetri G."/>
        </authorList>
    </citation>
    <scope>NUCLEOTIDE SEQUENCE</scope>
    <source>
        <strain evidence="12">RG28</strain>
    </source>
</reference>
<dbReference type="NCBIfam" id="NF045475">
    <property type="entry name" value="Opp3C"/>
    <property type="match status" value="1"/>
</dbReference>
<sequence length="340" mass="37408">MNNNTAQKISSDLFQPAKSDLHSAEKITRPADSFWKDATRRLFKNKGAVLGLVILGILIFFIIAGPSMSKYSYKDQDISRAKLPPKIGILANVHWLPFDGVDQYGVDQYKAKGVKYNFWFGTDDLGRDLWTRTWEGARVSIYIGLLAAAIDMLIGVTYGGISGFYGGRTDTIMQRVAEVLMGIPYLIVVILFILIFKNPGILSISLAMVITGWVNMSRIVRGQMLKLKNQEFVLASRTLGASNSRLIAKHLIPNVLGPIIVMMMFTIPSAIFSEAFLSFIGLGIRPPFASLGSLVSDGFKSLQTYPHMMAIPAVVISLLILSFNLLADGLRDALDPKAGK</sequence>
<dbReference type="Gene3D" id="1.10.3720.10">
    <property type="entry name" value="MetI-like"/>
    <property type="match status" value="1"/>
</dbReference>
<accession>A0A940NN41</accession>
<dbReference type="GO" id="GO:0015031">
    <property type="term" value="P:protein transport"/>
    <property type="evidence" value="ECO:0007669"/>
    <property type="project" value="UniProtKB-KW"/>
</dbReference>
<dbReference type="PANTHER" id="PTHR43386:SF24">
    <property type="entry name" value="OLIGOPEPTIDE TRANSPORT SYSTEM PERMEASE PROTEIN AMID"/>
    <property type="match status" value="1"/>
</dbReference>
<comment type="caution">
    <text evidence="12">The sequence shown here is derived from an EMBL/GenBank/DDBJ whole genome shotgun (WGS) entry which is preliminary data.</text>
</comment>
<evidence type="ECO:0000256" key="8">
    <source>
        <dbReference type="ARBA" id="ARBA00023136"/>
    </source>
</evidence>
<feature type="transmembrane region" description="Helical" evidence="10">
    <location>
        <begin position="255"/>
        <end position="284"/>
    </location>
</feature>
<dbReference type="EMBL" id="JAGIYQ010000003">
    <property type="protein sequence ID" value="MBP0724590.1"/>
    <property type="molecule type" value="Genomic_DNA"/>
</dbReference>
<organism evidence="12 13">
    <name type="scientific">Gottfriedia endophytica</name>
    <dbReference type="NCBI Taxonomy" id="2820819"/>
    <lineage>
        <taxon>Bacteria</taxon>
        <taxon>Bacillati</taxon>
        <taxon>Bacillota</taxon>
        <taxon>Bacilli</taxon>
        <taxon>Bacillales</taxon>
        <taxon>Bacillaceae</taxon>
        <taxon>Gottfriedia</taxon>
    </lineage>
</organism>
<dbReference type="PANTHER" id="PTHR43386">
    <property type="entry name" value="OLIGOPEPTIDE TRANSPORT SYSTEM PERMEASE PROTEIN APPC"/>
    <property type="match status" value="1"/>
</dbReference>
<dbReference type="AlphaFoldDB" id="A0A940NN41"/>
<feature type="transmembrane region" description="Helical" evidence="10">
    <location>
        <begin position="139"/>
        <end position="164"/>
    </location>
</feature>
<dbReference type="Pfam" id="PF00528">
    <property type="entry name" value="BPD_transp_1"/>
    <property type="match status" value="1"/>
</dbReference>
<dbReference type="InterPro" id="IPR000515">
    <property type="entry name" value="MetI-like"/>
</dbReference>
<dbReference type="SUPFAM" id="SSF161098">
    <property type="entry name" value="MetI-like"/>
    <property type="match status" value="1"/>
</dbReference>
<evidence type="ECO:0000256" key="3">
    <source>
        <dbReference type="ARBA" id="ARBA00022475"/>
    </source>
</evidence>
<evidence type="ECO:0000313" key="12">
    <source>
        <dbReference type="EMBL" id="MBP0724590.1"/>
    </source>
</evidence>
<evidence type="ECO:0000256" key="7">
    <source>
        <dbReference type="ARBA" id="ARBA00022989"/>
    </source>
</evidence>
<dbReference type="CDD" id="cd06261">
    <property type="entry name" value="TM_PBP2"/>
    <property type="match status" value="1"/>
</dbReference>
<comment type="similarity">
    <text evidence="9">Belongs to the binding-protein-dependent transport system permease family. OppBC subfamily.</text>
</comment>
<evidence type="ECO:0000259" key="11">
    <source>
        <dbReference type="PROSITE" id="PS50928"/>
    </source>
</evidence>
<dbReference type="GO" id="GO:0005886">
    <property type="term" value="C:plasma membrane"/>
    <property type="evidence" value="ECO:0007669"/>
    <property type="project" value="UniProtKB-SubCell"/>
</dbReference>
<evidence type="ECO:0000256" key="10">
    <source>
        <dbReference type="RuleBase" id="RU363032"/>
    </source>
</evidence>
<proteinExistence type="inferred from homology"/>
<keyword evidence="7 10" id="KW-1133">Transmembrane helix</keyword>
<evidence type="ECO:0000256" key="6">
    <source>
        <dbReference type="ARBA" id="ARBA00022927"/>
    </source>
</evidence>
<dbReference type="PROSITE" id="PS50928">
    <property type="entry name" value="ABC_TM1"/>
    <property type="match status" value="1"/>
</dbReference>
<dbReference type="RefSeq" id="WP_209403289.1">
    <property type="nucleotide sequence ID" value="NZ_JAGIYQ010000003.1"/>
</dbReference>
<gene>
    <name evidence="12" type="ORF">J5Y03_05235</name>
</gene>
<keyword evidence="3" id="KW-1003">Cell membrane</keyword>
<keyword evidence="5" id="KW-0571">Peptide transport</keyword>
<dbReference type="GO" id="GO:0055085">
    <property type="term" value="P:transmembrane transport"/>
    <property type="evidence" value="ECO:0007669"/>
    <property type="project" value="InterPro"/>
</dbReference>
<evidence type="ECO:0000256" key="5">
    <source>
        <dbReference type="ARBA" id="ARBA00022856"/>
    </source>
</evidence>
<feature type="transmembrane region" description="Helical" evidence="10">
    <location>
        <begin position="201"/>
        <end position="220"/>
    </location>
</feature>
<keyword evidence="2 10" id="KW-0813">Transport</keyword>
<comment type="subcellular location">
    <subcellularLocation>
        <location evidence="1 10">Cell membrane</location>
        <topology evidence="1 10">Multi-pass membrane protein</topology>
    </subcellularLocation>
</comment>
<evidence type="ECO:0000313" key="13">
    <source>
        <dbReference type="Proteomes" id="UP000682134"/>
    </source>
</evidence>
<evidence type="ECO:0000256" key="1">
    <source>
        <dbReference type="ARBA" id="ARBA00004651"/>
    </source>
</evidence>
<dbReference type="InterPro" id="IPR050366">
    <property type="entry name" value="BP-dependent_transpt_permease"/>
</dbReference>
<dbReference type="InterPro" id="IPR035906">
    <property type="entry name" value="MetI-like_sf"/>
</dbReference>
<protein>
    <submittedName>
        <fullName evidence="12">ABC transporter permease</fullName>
    </submittedName>
</protein>
<dbReference type="Proteomes" id="UP000682134">
    <property type="component" value="Unassembled WGS sequence"/>
</dbReference>
<feature type="transmembrane region" description="Helical" evidence="10">
    <location>
        <begin position="176"/>
        <end position="195"/>
    </location>
</feature>
<dbReference type="Pfam" id="PF12911">
    <property type="entry name" value="OppC_N"/>
    <property type="match status" value="1"/>
</dbReference>
<evidence type="ECO:0000256" key="4">
    <source>
        <dbReference type="ARBA" id="ARBA00022692"/>
    </source>
</evidence>
<keyword evidence="4 10" id="KW-0812">Transmembrane</keyword>
<dbReference type="InterPro" id="IPR025966">
    <property type="entry name" value="OppC_N"/>
</dbReference>
<feature type="transmembrane region" description="Helical" evidence="10">
    <location>
        <begin position="47"/>
        <end position="65"/>
    </location>
</feature>
<keyword evidence="13" id="KW-1185">Reference proteome</keyword>
<name>A0A940NN41_9BACI</name>
<feature type="domain" description="ABC transmembrane type-1" evidence="11">
    <location>
        <begin position="137"/>
        <end position="327"/>
    </location>
</feature>
<keyword evidence="6" id="KW-0653">Protein transport</keyword>
<dbReference type="GO" id="GO:0015833">
    <property type="term" value="P:peptide transport"/>
    <property type="evidence" value="ECO:0007669"/>
    <property type="project" value="UniProtKB-KW"/>
</dbReference>